<dbReference type="Proteomes" id="UP000018144">
    <property type="component" value="Unassembled WGS sequence"/>
</dbReference>
<evidence type="ECO:0000313" key="3">
    <source>
        <dbReference type="Proteomes" id="UP000018144"/>
    </source>
</evidence>
<feature type="chain" id="PRO_5004651757" evidence="1">
    <location>
        <begin position="18"/>
        <end position="134"/>
    </location>
</feature>
<gene>
    <name evidence="2" type="ORF">PCON_09451</name>
</gene>
<keyword evidence="3" id="KW-1185">Reference proteome</keyword>
<dbReference type="AlphaFoldDB" id="U4LNF2"/>
<feature type="signal peptide" evidence="1">
    <location>
        <begin position="1"/>
        <end position="17"/>
    </location>
</feature>
<proteinExistence type="predicted"/>
<evidence type="ECO:0000313" key="2">
    <source>
        <dbReference type="EMBL" id="CCX30850.1"/>
    </source>
</evidence>
<keyword evidence="1" id="KW-0732">Signal</keyword>
<dbReference type="EMBL" id="HF935497">
    <property type="protein sequence ID" value="CCX30850.1"/>
    <property type="molecule type" value="Genomic_DNA"/>
</dbReference>
<evidence type="ECO:0000256" key="1">
    <source>
        <dbReference type="SAM" id="SignalP"/>
    </source>
</evidence>
<protein>
    <submittedName>
        <fullName evidence="2">Uncharacterized protein</fullName>
    </submittedName>
</protein>
<organism evidence="2 3">
    <name type="scientific">Pyronema omphalodes (strain CBS 100304)</name>
    <name type="common">Pyronema confluens</name>
    <dbReference type="NCBI Taxonomy" id="1076935"/>
    <lineage>
        <taxon>Eukaryota</taxon>
        <taxon>Fungi</taxon>
        <taxon>Dikarya</taxon>
        <taxon>Ascomycota</taxon>
        <taxon>Pezizomycotina</taxon>
        <taxon>Pezizomycetes</taxon>
        <taxon>Pezizales</taxon>
        <taxon>Pyronemataceae</taxon>
        <taxon>Pyronema</taxon>
    </lineage>
</organism>
<sequence length="134" mass="14614">MRFTLATLLALSTSTLASFCYTTGAIGRTSDIVSSHKQFCLMAGSKPIPGYGEYSFAYQILLTDGQLRPVKIQLKNKTNKPWYVLKTPCEADIKWLLANCNHNGGTQGGVTDLDMGTLTIDVQDWAKPTRPPGA</sequence>
<accession>U4LNF2</accession>
<reference evidence="2 3" key="1">
    <citation type="journal article" date="2013" name="PLoS Genet.">
        <title>The genome and development-dependent transcriptomes of Pyronema confluens: a window into fungal evolution.</title>
        <authorList>
            <person name="Traeger S."/>
            <person name="Altegoer F."/>
            <person name="Freitag M."/>
            <person name="Gabaldon T."/>
            <person name="Kempken F."/>
            <person name="Kumar A."/>
            <person name="Marcet-Houben M."/>
            <person name="Poggeler S."/>
            <person name="Stajich J.E."/>
            <person name="Nowrousian M."/>
        </authorList>
    </citation>
    <scope>NUCLEOTIDE SEQUENCE [LARGE SCALE GENOMIC DNA]</scope>
    <source>
        <strain evidence="3">CBS 100304</strain>
        <tissue evidence="2">Vegetative mycelium</tissue>
    </source>
</reference>
<name>U4LNF2_PYROM</name>